<dbReference type="EMBL" id="JBHUHR010000039">
    <property type="protein sequence ID" value="MFD2036117.1"/>
    <property type="molecule type" value="Genomic_DNA"/>
</dbReference>
<accession>A0ABW4VS88</accession>
<protein>
    <submittedName>
        <fullName evidence="1">Contractile injection system tape measure protein</fullName>
    </submittedName>
</protein>
<evidence type="ECO:0000313" key="2">
    <source>
        <dbReference type="Proteomes" id="UP001597361"/>
    </source>
</evidence>
<reference evidence="2" key="1">
    <citation type="journal article" date="2019" name="Int. J. Syst. Evol. Microbiol.">
        <title>The Global Catalogue of Microorganisms (GCM) 10K type strain sequencing project: providing services to taxonomists for standard genome sequencing and annotation.</title>
        <authorList>
            <consortium name="The Broad Institute Genomics Platform"/>
            <consortium name="The Broad Institute Genome Sequencing Center for Infectious Disease"/>
            <person name="Wu L."/>
            <person name="Ma J."/>
        </authorList>
    </citation>
    <scope>NUCLEOTIDE SEQUENCE [LARGE SCALE GENOMIC DNA]</scope>
    <source>
        <strain evidence="2">CGMCC 1.15180</strain>
    </source>
</reference>
<dbReference type="RefSeq" id="WP_376887140.1">
    <property type="nucleotide sequence ID" value="NZ_JBHUHR010000039.1"/>
</dbReference>
<dbReference type="Pfam" id="PF19268">
    <property type="entry name" value="CIS_TMP"/>
    <property type="match status" value="1"/>
</dbReference>
<comment type="caution">
    <text evidence="1">The sequence shown here is derived from an EMBL/GenBank/DDBJ whole genome shotgun (WGS) entry which is preliminary data.</text>
</comment>
<gene>
    <name evidence="1" type="ORF">ACFSKL_15045</name>
</gene>
<proteinExistence type="predicted"/>
<dbReference type="Proteomes" id="UP001597361">
    <property type="component" value="Unassembled WGS sequence"/>
</dbReference>
<keyword evidence="2" id="KW-1185">Reference proteome</keyword>
<name>A0ABW4VS88_9BACT</name>
<organism evidence="1 2">
    <name type="scientific">Belliella marina</name>
    <dbReference type="NCBI Taxonomy" id="1644146"/>
    <lineage>
        <taxon>Bacteria</taxon>
        <taxon>Pseudomonadati</taxon>
        <taxon>Bacteroidota</taxon>
        <taxon>Cytophagia</taxon>
        <taxon>Cytophagales</taxon>
        <taxon>Cyclobacteriaceae</taxon>
        <taxon>Belliella</taxon>
    </lineage>
</organism>
<evidence type="ECO:0000313" key="1">
    <source>
        <dbReference type="EMBL" id="MFD2036117.1"/>
    </source>
</evidence>
<dbReference type="InterPro" id="IPR045538">
    <property type="entry name" value="CIS_TMP"/>
</dbReference>
<sequence length="490" mass="57304">MKEQLVIVEKLAIDMHIKSAKSSKQILKDSERFVHEYVLPMLEKILLAYKFKETVRLDYSELEINLDRFKIDKTNSQFYQSELESILKKKLDQLILPQTKPNGNRKAREKTFGEILVYFLSNGLMPWFTPKGYVLEKEFRKFISKPNGNKDLVLLLANIKKLISKDSIAFKRLIYQFDDELLMDLLTFDGGFPGESSDQKAVMNMLRAANPKIRSLIFSLLFYKIWFEKVKKTTIILPFFEHFISLDQKERQKLFHTLKFLARDSPVQNSFGYQNTLEISDLELFHIIMHHPTGKIVPKEVNDRLTERKIQKKLDAENRKDEKRETPEVLFVNNGGLVLIHTFLLDFFRKINAIDQTNKIQKGNYDLAVHALSYISSGKTGGMESDFLLEKYLCGIPINYPVDRHFQLDETIINESDAMLDAAISHWKKLKSTSANGLREMFFWREGKLETKNSRLTVNRLAQDILLDSIPWNISIIKFPWMKSVLFVNW</sequence>